<dbReference type="OrthoDB" id="7366326at2"/>
<dbReference type="Proteomes" id="UP000236884">
    <property type="component" value="Chromosome"/>
</dbReference>
<dbReference type="AlphaFoldDB" id="A0A0S3PSH9"/>
<proteinExistence type="predicted"/>
<dbReference type="InterPro" id="IPR046093">
    <property type="entry name" value="DUF6111"/>
</dbReference>
<keyword evidence="2" id="KW-1133">Transmembrane helix</keyword>
<dbReference type="EMBL" id="AP014946">
    <property type="protein sequence ID" value="BAT58913.1"/>
    <property type="molecule type" value="Genomic_DNA"/>
</dbReference>
<sequence length="86" mass="9448">MIRPLLTEISLFVAPFLLYAAFLIATRVSVNDPNAWTWKVIGWLSLAGLILVIFSFIILATFSGVPSGSNYRPAHMENGKLVPGEN</sequence>
<accession>A0A0S3PSH9</accession>
<dbReference type="KEGG" id="vgo:GJW-30_1_01441"/>
<reference evidence="3 4" key="1">
    <citation type="submission" date="2015-08" db="EMBL/GenBank/DDBJ databases">
        <title>Investigation of the bacterial diversity of lava forest soil.</title>
        <authorList>
            <person name="Lee J.S."/>
        </authorList>
    </citation>
    <scope>NUCLEOTIDE SEQUENCE [LARGE SCALE GENOMIC DNA]</scope>
    <source>
        <strain evidence="3 4">GJW-30</strain>
    </source>
</reference>
<keyword evidence="2" id="KW-0472">Membrane</keyword>
<evidence type="ECO:0000256" key="2">
    <source>
        <dbReference type="SAM" id="Phobius"/>
    </source>
</evidence>
<evidence type="ECO:0000256" key="1">
    <source>
        <dbReference type="SAM" id="MobiDB-lite"/>
    </source>
</evidence>
<feature type="transmembrane region" description="Helical" evidence="2">
    <location>
        <begin position="9"/>
        <end position="28"/>
    </location>
</feature>
<keyword evidence="4" id="KW-1185">Reference proteome</keyword>
<keyword evidence="2" id="KW-0812">Transmembrane</keyword>
<protein>
    <submittedName>
        <fullName evidence="3">Uncharacterized protein</fullName>
    </submittedName>
</protein>
<dbReference type="Pfam" id="PF19606">
    <property type="entry name" value="DUF6111"/>
    <property type="match status" value="1"/>
</dbReference>
<feature type="region of interest" description="Disordered" evidence="1">
    <location>
        <begin position="66"/>
        <end position="86"/>
    </location>
</feature>
<organism evidence="3 4">
    <name type="scientific">Variibacter gotjawalensis</name>
    <dbReference type="NCBI Taxonomy" id="1333996"/>
    <lineage>
        <taxon>Bacteria</taxon>
        <taxon>Pseudomonadati</taxon>
        <taxon>Pseudomonadota</taxon>
        <taxon>Alphaproteobacteria</taxon>
        <taxon>Hyphomicrobiales</taxon>
        <taxon>Nitrobacteraceae</taxon>
        <taxon>Variibacter</taxon>
    </lineage>
</organism>
<feature type="transmembrane region" description="Helical" evidence="2">
    <location>
        <begin position="40"/>
        <end position="62"/>
    </location>
</feature>
<evidence type="ECO:0000313" key="3">
    <source>
        <dbReference type="EMBL" id="BAT58913.1"/>
    </source>
</evidence>
<gene>
    <name evidence="3" type="ORF">GJW-30_1_01441</name>
</gene>
<dbReference type="RefSeq" id="WP_096353554.1">
    <property type="nucleotide sequence ID" value="NZ_AP014946.1"/>
</dbReference>
<name>A0A0S3PSH9_9BRAD</name>
<evidence type="ECO:0000313" key="4">
    <source>
        <dbReference type="Proteomes" id="UP000236884"/>
    </source>
</evidence>